<evidence type="ECO:0000256" key="6">
    <source>
        <dbReference type="ARBA" id="ARBA00023225"/>
    </source>
</evidence>
<organism evidence="10 11">
    <name type="scientific">Lederbergia lenta</name>
    <name type="common">Bacillus lentus</name>
    <dbReference type="NCBI Taxonomy" id="1467"/>
    <lineage>
        <taxon>Bacteria</taxon>
        <taxon>Bacillati</taxon>
        <taxon>Bacillota</taxon>
        <taxon>Bacilli</taxon>
        <taxon>Bacillales</taxon>
        <taxon>Bacillaceae</taxon>
        <taxon>Lederbergia</taxon>
    </lineage>
</organism>
<evidence type="ECO:0000256" key="7">
    <source>
        <dbReference type="NCBIfam" id="TIGR03825"/>
    </source>
</evidence>
<dbReference type="Proteomes" id="UP000249134">
    <property type="component" value="Chromosome 1"/>
</dbReference>
<dbReference type="NCBIfam" id="TIGR03825">
    <property type="entry name" value="FliH_bacil"/>
    <property type="match status" value="1"/>
</dbReference>
<keyword evidence="8" id="KW-0175">Coiled coil</keyword>
<keyword evidence="6" id="KW-1006">Bacterial flagellum protein export</keyword>
<dbReference type="GO" id="GO:0015031">
    <property type="term" value="P:protein transport"/>
    <property type="evidence" value="ECO:0007669"/>
    <property type="project" value="UniProtKB-KW"/>
</dbReference>
<accession>A0A2X4ZIH5</accession>
<dbReference type="InterPro" id="IPR051472">
    <property type="entry name" value="T3SS_Stator/FliH"/>
</dbReference>
<dbReference type="STRING" id="1348624.GCA_001591545_01717"/>
<dbReference type="Pfam" id="PF02108">
    <property type="entry name" value="FliH"/>
    <property type="match status" value="1"/>
</dbReference>
<keyword evidence="11" id="KW-1185">Reference proteome</keyword>
<evidence type="ECO:0000256" key="4">
    <source>
        <dbReference type="ARBA" id="ARBA00022795"/>
    </source>
</evidence>
<evidence type="ECO:0000256" key="3">
    <source>
        <dbReference type="ARBA" id="ARBA00022448"/>
    </source>
</evidence>
<keyword evidence="10" id="KW-0966">Cell projection</keyword>
<keyword evidence="5" id="KW-0653">Protein transport</keyword>
<feature type="coiled-coil region" evidence="8">
    <location>
        <begin position="44"/>
        <end position="82"/>
    </location>
</feature>
<feature type="domain" description="Flagellar assembly protein FliH/Type III secretion system HrpE" evidence="9">
    <location>
        <begin position="137"/>
        <end position="243"/>
    </location>
</feature>
<sequence>MILLSRIIKSGTSTLKKNDSRLIQLKQVHLDRDEEYASVNTEFNNEQQLILANAENEAKSLISQAQSQADNMINEMKEQQEAWEHEKRNLSAFAYDEGFQAGVEEGRSSGFNEYEKLIEIAKQVTDDSKIAFSEHIQIAEGTILEIAIAVAERILHTTLTEEKEKFVPLVKRAIKEARDFKDVQIHVHPIHYDLLINEKAELDAIFPNNITCFIYPDTDLEEHACFIESDNGRIDASISSQLVELKESLKDLIEGESQ</sequence>
<dbReference type="InterPro" id="IPR022524">
    <property type="entry name" value="FliH_Bacilli"/>
</dbReference>
<keyword evidence="4" id="KW-1005">Bacterial flagellum biogenesis</keyword>
<evidence type="ECO:0000313" key="10">
    <source>
        <dbReference type="EMBL" id="SQI60234.1"/>
    </source>
</evidence>
<evidence type="ECO:0000256" key="1">
    <source>
        <dbReference type="ARBA" id="ARBA00003041"/>
    </source>
</evidence>
<comment type="similarity">
    <text evidence="2">Belongs to the FliH family.</text>
</comment>
<dbReference type="PANTHER" id="PTHR34982:SF1">
    <property type="entry name" value="FLAGELLAR ASSEMBLY PROTEIN FLIH"/>
    <property type="match status" value="1"/>
</dbReference>
<reference evidence="10 11" key="1">
    <citation type="submission" date="2018-06" db="EMBL/GenBank/DDBJ databases">
        <authorList>
            <consortium name="Pathogen Informatics"/>
            <person name="Doyle S."/>
        </authorList>
    </citation>
    <scope>NUCLEOTIDE SEQUENCE [LARGE SCALE GENOMIC DNA]</scope>
    <source>
        <strain evidence="10 11">NCTC4824</strain>
    </source>
</reference>
<dbReference type="GO" id="GO:0005829">
    <property type="term" value="C:cytosol"/>
    <property type="evidence" value="ECO:0007669"/>
    <property type="project" value="TreeGrafter"/>
</dbReference>
<evidence type="ECO:0000313" key="11">
    <source>
        <dbReference type="Proteomes" id="UP000249134"/>
    </source>
</evidence>
<dbReference type="InterPro" id="IPR018035">
    <property type="entry name" value="Flagellar_FliH/T3SS_HrpE"/>
</dbReference>
<evidence type="ECO:0000256" key="5">
    <source>
        <dbReference type="ARBA" id="ARBA00022927"/>
    </source>
</evidence>
<evidence type="ECO:0000256" key="8">
    <source>
        <dbReference type="SAM" id="Coils"/>
    </source>
</evidence>
<evidence type="ECO:0000259" key="9">
    <source>
        <dbReference type="Pfam" id="PF02108"/>
    </source>
</evidence>
<dbReference type="GO" id="GO:0044781">
    <property type="term" value="P:bacterial-type flagellum organization"/>
    <property type="evidence" value="ECO:0007669"/>
    <property type="project" value="UniProtKB-KW"/>
</dbReference>
<dbReference type="AlphaFoldDB" id="A0A2X4ZIH5"/>
<dbReference type="PANTHER" id="PTHR34982">
    <property type="entry name" value="YOP PROTEINS TRANSLOCATION PROTEIN L"/>
    <property type="match status" value="1"/>
</dbReference>
<keyword evidence="10" id="KW-0282">Flagellum</keyword>
<proteinExistence type="inferred from homology"/>
<dbReference type="KEGG" id="blen:NCTC4824_02668"/>
<keyword evidence="3" id="KW-0813">Transport</keyword>
<comment type="function">
    <text evidence="1">Needed for flagellar regrowth and assembly.</text>
</comment>
<gene>
    <name evidence="10" type="ORF">NCTC4824_02668</name>
</gene>
<keyword evidence="10" id="KW-0969">Cilium</keyword>
<protein>
    <recommendedName>
        <fullName evidence="7">Flagellar assembly protein FliH</fullName>
    </recommendedName>
</protein>
<evidence type="ECO:0000256" key="2">
    <source>
        <dbReference type="ARBA" id="ARBA00006602"/>
    </source>
</evidence>
<name>A0A2X4ZIH5_LEDLE</name>
<dbReference type="EMBL" id="LS483476">
    <property type="protein sequence ID" value="SQI60234.1"/>
    <property type="molecule type" value="Genomic_DNA"/>
</dbReference>